<keyword evidence="7 9" id="KW-0472">Membrane</keyword>
<feature type="compositionally biased region" description="Acidic residues" evidence="8">
    <location>
        <begin position="535"/>
        <end position="566"/>
    </location>
</feature>
<dbReference type="OMA" id="FIAMCYK"/>
<evidence type="ECO:0000313" key="11">
    <source>
        <dbReference type="Proteomes" id="UP000007703"/>
    </source>
</evidence>
<evidence type="ECO:0000256" key="4">
    <source>
        <dbReference type="ARBA" id="ARBA00022801"/>
    </source>
</evidence>
<feature type="transmembrane region" description="Helical" evidence="9">
    <location>
        <begin position="275"/>
        <end position="292"/>
    </location>
</feature>
<keyword evidence="4" id="KW-0378">Hydrolase</keyword>
<dbReference type="FunCoup" id="C4YA04">
    <property type="interactions" value="18"/>
</dbReference>
<evidence type="ECO:0000256" key="2">
    <source>
        <dbReference type="ARBA" id="ARBA00006859"/>
    </source>
</evidence>
<dbReference type="GO" id="GO:0098554">
    <property type="term" value="C:cytoplasmic side of endoplasmic reticulum membrane"/>
    <property type="evidence" value="ECO:0007669"/>
    <property type="project" value="TreeGrafter"/>
</dbReference>
<dbReference type="EMBL" id="CH408081">
    <property type="protein sequence ID" value="EEQ40816.1"/>
    <property type="molecule type" value="Genomic_DNA"/>
</dbReference>
<evidence type="ECO:0000256" key="9">
    <source>
        <dbReference type="SAM" id="Phobius"/>
    </source>
</evidence>
<feature type="transmembrane region" description="Helical" evidence="9">
    <location>
        <begin position="333"/>
        <end position="353"/>
    </location>
</feature>
<dbReference type="PANTHER" id="PTHR12174:SF23">
    <property type="entry name" value="MINOR HISTOCOMPATIBILITY ANTIGEN H13"/>
    <property type="match status" value="1"/>
</dbReference>
<sequence>MAFRFQNFFLLGGRRVSRVAPNHPITTMSQLHLSMATVNSTFAELSLADRVALYLPHVIYSSPLPPQFVAAALTVVSATALVIAGSYATVSQPKTAEDPCDDTESPLWDVTDRDDCPLYFTCADDISGVDSDVLGAKSVAALVVAAAAALKALDYVLRHFGVSVLRFLNYYVVAVTLFSGTVTLQWFLGVLSRNVAYACGLPGNSSFFFGRLRLSVAREDRLPLGMAEDMDEQKLDAELGDFQAYEHWMRRHNGVRVLRPQQSHRTTSVVVDGRLAVAFPAAVALSALFYAHNAQLSSYGLPRLNWLINNAVAGVLAVCGCRQIRAGTFRTASLLLAALFVYDVYFVFGSTAMEAVAAGVDAPLRLVFPQRPAALLSWAQAQSCTFKDLDGPATILGLGDIVVPSVLSSLCLRYDIAQFYRQRAPLAFHRLRSVGTPVYFCASVAAYAAAVGTTIAASQWSRRGQPALLYIVPMMGGAILGTAWWRGETEGLAAYSEEMVPYEGATEDATEGSAGGCLQDGASVQAGTIYEFDDNETDDTYVIEDDTADDEDTDDNDTDNDTDTDDNTNLGLEIHTLLLDLMG</sequence>
<evidence type="ECO:0008006" key="12">
    <source>
        <dbReference type="Google" id="ProtNLM"/>
    </source>
</evidence>
<evidence type="ECO:0000256" key="6">
    <source>
        <dbReference type="ARBA" id="ARBA00022989"/>
    </source>
</evidence>
<dbReference type="InterPro" id="IPR007369">
    <property type="entry name" value="Peptidase_A22B_SPP"/>
</dbReference>
<keyword evidence="6 9" id="KW-1133">Transmembrane helix</keyword>
<evidence type="ECO:0000313" key="10">
    <source>
        <dbReference type="EMBL" id="EEQ40816.1"/>
    </source>
</evidence>
<dbReference type="HOGENOM" id="CLU_023799_3_0_1"/>
<evidence type="ECO:0000256" key="8">
    <source>
        <dbReference type="SAM" id="MobiDB-lite"/>
    </source>
</evidence>
<accession>C4YA04</accession>
<evidence type="ECO:0000256" key="3">
    <source>
        <dbReference type="ARBA" id="ARBA00022692"/>
    </source>
</evidence>
<dbReference type="PANTHER" id="PTHR12174">
    <property type="entry name" value="SIGNAL PEPTIDE PEPTIDASE"/>
    <property type="match status" value="1"/>
</dbReference>
<keyword evidence="5" id="KW-0256">Endoplasmic reticulum</keyword>
<feature type="transmembrane region" description="Helical" evidence="9">
    <location>
        <begin position="304"/>
        <end position="321"/>
    </location>
</feature>
<dbReference type="KEGG" id="clu:CLUG_04942"/>
<feature type="transmembrane region" description="Helical" evidence="9">
    <location>
        <begin position="437"/>
        <end position="461"/>
    </location>
</feature>
<dbReference type="GO" id="GO:0042500">
    <property type="term" value="F:aspartic endopeptidase activity, intramembrane cleaving"/>
    <property type="evidence" value="ECO:0007669"/>
    <property type="project" value="InterPro"/>
</dbReference>
<feature type="transmembrane region" description="Helical" evidence="9">
    <location>
        <begin position="395"/>
        <end position="416"/>
    </location>
</feature>
<dbReference type="AlphaFoldDB" id="C4YA04"/>
<dbReference type="GeneID" id="8495381"/>
<dbReference type="Pfam" id="PF04258">
    <property type="entry name" value="Peptidase_A22B"/>
    <property type="match status" value="1"/>
</dbReference>
<dbReference type="GO" id="GO:0006465">
    <property type="term" value="P:signal peptide processing"/>
    <property type="evidence" value="ECO:0007669"/>
    <property type="project" value="TreeGrafter"/>
</dbReference>
<evidence type="ECO:0000256" key="7">
    <source>
        <dbReference type="ARBA" id="ARBA00023136"/>
    </source>
</evidence>
<dbReference type="STRING" id="306902.C4YA04"/>
<protein>
    <recommendedName>
        <fullName evidence="12">Intramembrane protease</fullName>
    </recommendedName>
</protein>
<dbReference type="GO" id="GO:0098553">
    <property type="term" value="C:lumenal side of endoplasmic reticulum membrane"/>
    <property type="evidence" value="ECO:0007669"/>
    <property type="project" value="TreeGrafter"/>
</dbReference>
<feature type="transmembrane region" description="Helical" evidence="9">
    <location>
        <begin position="169"/>
        <end position="188"/>
    </location>
</feature>
<dbReference type="Proteomes" id="UP000007703">
    <property type="component" value="Unassembled WGS sequence"/>
</dbReference>
<dbReference type="GO" id="GO:0033619">
    <property type="term" value="P:membrane protein proteolysis"/>
    <property type="evidence" value="ECO:0007669"/>
    <property type="project" value="TreeGrafter"/>
</dbReference>
<dbReference type="VEuPathDB" id="FungiDB:CLUG_04942"/>
<comment type="subcellular location">
    <subcellularLocation>
        <location evidence="1">Endoplasmic reticulum membrane</location>
        <topology evidence="1">Multi-pass membrane protein</topology>
    </subcellularLocation>
</comment>
<evidence type="ECO:0000256" key="1">
    <source>
        <dbReference type="ARBA" id="ARBA00004477"/>
    </source>
</evidence>
<feature type="region of interest" description="Disordered" evidence="8">
    <location>
        <begin position="535"/>
        <end position="569"/>
    </location>
</feature>
<dbReference type="InParanoid" id="C4YA04"/>
<name>C4YA04_CLAL4</name>
<feature type="transmembrane region" description="Helical" evidence="9">
    <location>
        <begin position="467"/>
        <end position="485"/>
    </location>
</feature>
<comment type="similarity">
    <text evidence="2">Belongs to the peptidase A22B family.</text>
</comment>
<evidence type="ECO:0000256" key="5">
    <source>
        <dbReference type="ARBA" id="ARBA00022824"/>
    </source>
</evidence>
<dbReference type="OrthoDB" id="29661at2759"/>
<keyword evidence="3 9" id="KW-0812">Transmembrane</keyword>
<reference evidence="10 11" key="1">
    <citation type="journal article" date="2009" name="Nature">
        <title>Evolution of pathogenicity and sexual reproduction in eight Candida genomes.</title>
        <authorList>
            <person name="Butler G."/>
            <person name="Rasmussen M.D."/>
            <person name="Lin M.F."/>
            <person name="Santos M.A."/>
            <person name="Sakthikumar S."/>
            <person name="Munro C.A."/>
            <person name="Rheinbay E."/>
            <person name="Grabherr M."/>
            <person name="Forche A."/>
            <person name="Reedy J.L."/>
            <person name="Agrafioti I."/>
            <person name="Arnaud M.B."/>
            <person name="Bates S."/>
            <person name="Brown A.J."/>
            <person name="Brunke S."/>
            <person name="Costanzo M.C."/>
            <person name="Fitzpatrick D.A."/>
            <person name="de Groot P.W."/>
            <person name="Harris D."/>
            <person name="Hoyer L.L."/>
            <person name="Hube B."/>
            <person name="Klis F.M."/>
            <person name="Kodira C."/>
            <person name="Lennard N."/>
            <person name="Logue M.E."/>
            <person name="Martin R."/>
            <person name="Neiman A.M."/>
            <person name="Nikolaou E."/>
            <person name="Quail M.A."/>
            <person name="Quinn J."/>
            <person name="Santos M.C."/>
            <person name="Schmitzberger F.F."/>
            <person name="Sherlock G."/>
            <person name="Shah P."/>
            <person name="Silverstein K.A."/>
            <person name="Skrzypek M.S."/>
            <person name="Soll D."/>
            <person name="Staggs R."/>
            <person name="Stansfield I."/>
            <person name="Stumpf M.P."/>
            <person name="Sudbery P.E."/>
            <person name="Srikantha T."/>
            <person name="Zeng Q."/>
            <person name="Berman J."/>
            <person name="Berriman M."/>
            <person name="Heitman J."/>
            <person name="Gow N.A."/>
            <person name="Lorenz M.C."/>
            <person name="Birren B.W."/>
            <person name="Kellis M."/>
            <person name="Cuomo C.A."/>
        </authorList>
    </citation>
    <scope>NUCLEOTIDE SEQUENCE [LARGE SCALE GENOMIC DNA]</scope>
    <source>
        <strain evidence="10 11">ATCC 42720</strain>
    </source>
</reference>
<proteinExistence type="inferred from homology"/>
<organism evidence="10 11">
    <name type="scientific">Clavispora lusitaniae (strain ATCC 42720)</name>
    <name type="common">Yeast</name>
    <name type="synonym">Candida lusitaniae</name>
    <dbReference type="NCBI Taxonomy" id="306902"/>
    <lineage>
        <taxon>Eukaryota</taxon>
        <taxon>Fungi</taxon>
        <taxon>Dikarya</taxon>
        <taxon>Ascomycota</taxon>
        <taxon>Saccharomycotina</taxon>
        <taxon>Pichiomycetes</taxon>
        <taxon>Metschnikowiaceae</taxon>
        <taxon>Clavispora</taxon>
    </lineage>
</organism>
<gene>
    <name evidence="10" type="ORF">CLUG_04942</name>
</gene>
<dbReference type="InterPro" id="IPR006639">
    <property type="entry name" value="Preselin/SPP"/>
</dbReference>
<dbReference type="SMART" id="SM00730">
    <property type="entry name" value="PSN"/>
    <property type="match status" value="1"/>
</dbReference>